<organism evidence="1">
    <name type="scientific">Bradyrhizobium barranii subsp. barranii</name>
    <dbReference type="NCBI Taxonomy" id="2823807"/>
    <lineage>
        <taxon>Bacteria</taxon>
        <taxon>Pseudomonadati</taxon>
        <taxon>Pseudomonadota</taxon>
        <taxon>Alphaproteobacteria</taxon>
        <taxon>Hyphomicrobiales</taxon>
        <taxon>Nitrobacteraceae</taxon>
        <taxon>Bradyrhizobium</taxon>
        <taxon>Bradyrhizobium barranii</taxon>
    </lineage>
</organism>
<evidence type="ECO:0000313" key="3">
    <source>
        <dbReference type="Proteomes" id="UP000664702"/>
    </source>
</evidence>
<accession>A0A939S7C0</accession>
<dbReference type="EMBL" id="JAGEMI010000001">
    <property type="protein sequence ID" value="MBO1867715.1"/>
    <property type="molecule type" value="Genomic_DNA"/>
</dbReference>
<dbReference type="EMBL" id="CP086136">
    <property type="protein sequence ID" value="UEM11249.1"/>
    <property type="molecule type" value="Genomic_DNA"/>
</dbReference>
<evidence type="ECO:0000313" key="1">
    <source>
        <dbReference type="EMBL" id="MBO1867715.1"/>
    </source>
</evidence>
<dbReference type="AlphaFoldDB" id="A0A939S7C0"/>
<dbReference type="RefSeq" id="WP_208088556.1">
    <property type="nucleotide sequence ID" value="NZ_CP086136.1"/>
</dbReference>
<evidence type="ECO:0000313" key="2">
    <source>
        <dbReference type="EMBL" id="UEM11249.1"/>
    </source>
</evidence>
<sequence length="103" mass="10732">MGVSIAATVPTQAAPMTVSLAFSSVSELAANHSLALSMIAGTTTIDMKIPWIGLGANTTTNASRKADKAYTNMVRTVDYCLARRMQTPDMPGAPSLGMATIAR</sequence>
<dbReference type="Proteomes" id="UP000664702">
    <property type="component" value="Chromosome"/>
</dbReference>
<proteinExistence type="predicted"/>
<reference evidence="2 3" key="2">
    <citation type="journal article" date="2022" name="Int. J. Syst. Evol. Microbiol.">
        <title>Strains of Bradyrhizobium barranii sp. nov. associated with legumes native to Canada are symbionts of soybeans and belong to different subspecies (subsp. barranii subsp. nov. and subsp. apii subsp. nov.) and symbiovars (sv. glycinearum and sv. septentrionale).</title>
        <authorList>
            <person name="Bromfield E.S.P."/>
            <person name="Cloutier S."/>
            <person name="Wasai-Hara S."/>
            <person name="Minamisawa K."/>
        </authorList>
    </citation>
    <scope>NUCLEOTIDE SEQUENCE [LARGE SCALE GENOMIC DNA]</scope>
    <source>
        <strain evidence="2 3">144S4</strain>
    </source>
</reference>
<dbReference type="KEGG" id="bban:J4G43_042815"/>
<reference evidence="1" key="1">
    <citation type="submission" date="2021-03" db="EMBL/GenBank/DDBJ databases">
        <title>Whole Genome Sequence of Bradyrhizobium sp. Strain 144S4.</title>
        <authorList>
            <person name="Bromfield E.S.P."/>
            <person name="Cloutier S."/>
        </authorList>
    </citation>
    <scope>NUCLEOTIDE SEQUENCE [LARGE SCALE GENOMIC DNA]</scope>
    <source>
        <strain evidence="1">144S4</strain>
    </source>
</reference>
<name>A0A939S7C0_9BRAD</name>
<protein>
    <submittedName>
        <fullName evidence="1">Uncharacterized protein</fullName>
    </submittedName>
</protein>
<gene>
    <name evidence="2" type="ORF">J4G43_042815</name>
    <name evidence="1" type="ORF">J4G43_44635</name>
</gene>